<reference evidence="1 2" key="1">
    <citation type="submission" date="2024-02" db="EMBL/GenBank/DDBJ databases">
        <title>High-quality chromosome-scale genome assembly of Pensacola bahiagrass (Paspalum notatum Flugge var. saurae).</title>
        <authorList>
            <person name="Vega J.M."/>
            <person name="Podio M."/>
            <person name="Orjuela J."/>
            <person name="Siena L.A."/>
            <person name="Pessino S.C."/>
            <person name="Combes M.C."/>
            <person name="Mariac C."/>
            <person name="Albertini E."/>
            <person name="Pupilli F."/>
            <person name="Ortiz J.P.A."/>
            <person name="Leblanc O."/>
        </authorList>
    </citation>
    <scope>NUCLEOTIDE SEQUENCE [LARGE SCALE GENOMIC DNA]</scope>
    <source>
        <strain evidence="1">R1</strain>
        <tissue evidence="1">Leaf</tissue>
    </source>
</reference>
<keyword evidence="2" id="KW-1185">Reference proteome</keyword>
<accession>A0AAQ3U6N1</accession>
<proteinExistence type="predicted"/>
<evidence type="ECO:0000313" key="1">
    <source>
        <dbReference type="EMBL" id="WVZ86313.1"/>
    </source>
</evidence>
<name>A0AAQ3U6N1_PASNO</name>
<dbReference type="EMBL" id="CP144751">
    <property type="protein sequence ID" value="WVZ86313.1"/>
    <property type="molecule type" value="Genomic_DNA"/>
</dbReference>
<dbReference type="AlphaFoldDB" id="A0AAQ3U6N1"/>
<organism evidence="1 2">
    <name type="scientific">Paspalum notatum var. saurae</name>
    <dbReference type="NCBI Taxonomy" id="547442"/>
    <lineage>
        <taxon>Eukaryota</taxon>
        <taxon>Viridiplantae</taxon>
        <taxon>Streptophyta</taxon>
        <taxon>Embryophyta</taxon>
        <taxon>Tracheophyta</taxon>
        <taxon>Spermatophyta</taxon>
        <taxon>Magnoliopsida</taxon>
        <taxon>Liliopsida</taxon>
        <taxon>Poales</taxon>
        <taxon>Poaceae</taxon>
        <taxon>PACMAD clade</taxon>
        <taxon>Panicoideae</taxon>
        <taxon>Andropogonodae</taxon>
        <taxon>Paspaleae</taxon>
        <taxon>Paspalinae</taxon>
        <taxon>Paspalum</taxon>
    </lineage>
</organism>
<dbReference type="Proteomes" id="UP001341281">
    <property type="component" value="Chromosome 07"/>
</dbReference>
<protein>
    <submittedName>
        <fullName evidence="1">Uncharacterized protein</fullName>
    </submittedName>
</protein>
<gene>
    <name evidence="1" type="ORF">U9M48_033114</name>
</gene>
<evidence type="ECO:0000313" key="2">
    <source>
        <dbReference type="Proteomes" id="UP001341281"/>
    </source>
</evidence>
<sequence length="93" mass="9845">MLLGVRSGDLGPARLARVDDLHRRTVAEEDALSREMAQVQEGHTGLVATTAGAGLDLDVDAMVARAAELLIAAADLEIGFHEFGLQYGSARDE</sequence>